<feature type="compositionally biased region" description="Low complexity" evidence="2">
    <location>
        <begin position="208"/>
        <end position="218"/>
    </location>
</feature>
<dbReference type="InterPro" id="IPR036737">
    <property type="entry name" value="OmpA-like_sf"/>
</dbReference>
<reference evidence="5 6" key="1">
    <citation type="submission" date="2018-08" db="EMBL/GenBank/DDBJ databases">
        <title>Complete genome sequence of type strain Thalassospira indica MCCC 1A01103T, isolated from isolated from deep seawater of the Indian Ocean.</title>
        <authorList>
            <person name="Liu Y."/>
        </authorList>
    </citation>
    <scope>NUCLEOTIDE SEQUENCE [LARGE SCALE GENOMIC DNA]</scope>
    <source>
        <strain evidence="5 6">PB8BT</strain>
    </source>
</reference>
<feature type="compositionally biased region" description="Low complexity" evidence="2">
    <location>
        <begin position="231"/>
        <end position="251"/>
    </location>
</feature>
<feature type="signal peptide" evidence="3">
    <location>
        <begin position="1"/>
        <end position="28"/>
    </location>
</feature>
<feature type="region of interest" description="Disordered" evidence="2">
    <location>
        <begin position="155"/>
        <end position="301"/>
    </location>
</feature>
<evidence type="ECO:0000313" key="5">
    <source>
        <dbReference type="EMBL" id="AXO14511.1"/>
    </source>
</evidence>
<feature type="compositionally biased region" description="Low complexity" evidence="2">
    <location>
        <begin position="259"/>
        <end position="272"/>
    </location>
</feature>
<keyword evidence="3" id="KW-0732">Signal</keyword>
<accession>A0ABN5NJZ3</accession>
<feature type="compositionally biased region" description="Low complexity" evidence="2">
    <location>
        <begin position="283"/>
        <end position="297"/>
    </location>
</feature>
<feature type="compositionally biased region" description="Pro residues" evidence="2">
    <location>
        <begin position="184"/>
        <end position="207"/>
    </location>
</feature>
<dbReference type="PROSITE" id="PS51123">
    <property type="entry name" value="OMPA_2"/>
    <property type="match status" value="1"/>
</dbReference>
<evidence type="ECO:0000259" key="4">
    <source>
        <dbReference type="PROSITE" id="PS51123"/>
    </source>
</evidence>
<keyword evidence="6" id="KW-1185">Reference proteome</keyword>
<evidence type="ECO:0000256" key="2">
    <source>
        <dbReference type="SAM" id="MobiDB-lite"/>
    </source>
</evidence>
<dbReference type="RefSeq" id="WP_064790133.1">
    <property type="nucleotide sequence ID" value="NZ_CP031555.1"/>
</dbReference>
<sequence length="405" mass="41229">MMGYSKISVLAMTAALGTTVFFASNASAQQYSPVSNDSSVQVNWDVADGYGGQPTVPQYLSPTVSRDHIVMPGADLIFPETRPKSTFLAAEQFASATGNAGYDGGFETVVIDGSSGGGNAFPTQSEFYGVPGVVPNANQRVADMDDGANQTIALTQPEPTAAPRSKPVAPPVTESSASNAPTPLTKPTPAPEPAPTVAPAAPEPTPAAPTTSPATETAEVSDAPVAPPAPVEQNNAAPAPAAPKVAPISDTPAPPAAPAPDTTQPATEMAEPAPAPTVPPAPAEEASIPPETSAPAAMPATGGDEYSLGFAADSFELSAAAKSQLDSVIATMGQDEDLRIQLQAYAQGDGANASKARRLSLSRALQVRSYLIDRGVRSTRIDVRALGANVPSGPADRVDIKTVQR</sequence>
<evidence type="ECO:0000256" key="3">
    <source>
        <dbReference type="SAM" id="SignalP"/>
    </source>
</evidence>
<proteinExistence type="predicted"/>
<dbReference type="Gene3D" id="3.30.1330.60">
    <property type="entry name" value="OmpA-like domain"/>
    <property type="match status" value="1"/>
</dbReference>
<name>A0ABN5NJZ3_9PROT</name>
<evidence type="ECO:0000313" key="6">
    <source>
        <dbReference type="Proteomes" id="UP000256971"/>
    </source>
</evidence>
<feature type="chain" id="PRO_5046964742" evidence="3">
    <location>
        <begin position="29"/>
        <end position="405"/>
    </location>
</feature>
<keyword evidence="1" id="KW-0472">Membrane</keyword>
<feature type="compositionally biased region" description="Pro residues" evidence="2">
    <location>
        <begin position="273"/>
        <end position="282"/>
    </location>
</feature>
<dbReference type="SUPFAM" id="SSF103088">
    <property type="entry name" value="OmpA-like"/>
    <property type="match status" value="1"/>
</dbReference>
<protein>
    <submittedName>
        <fullName evidence="5">OmpA family protein</fullName>
    </submittedName>
</protein>
<dbReference type="Proteomes" id="UP000256971">
    <property type="component" value="Chromosome"/>
</dbReference>
<organism evidence="5 6">
    <name type="scientific">Thalassospira indica</name>
    <dbReference type="NCBI Taxonomy" id="1891279"/>
    <lineage>
        <taxon>Bacteria</taxon>
        <taxon>Pseudomonadati</taxon>
        <taxon>Pseudomonadota</taxon>
        <taxon>Alphaproteobacteria</taxon>
        <taxon>Rhodospirillales</taxon>
        <taxon>Thalassospiraceae</taxon>
        <taxon>Thalassospira</taxon>
    </lineage>
</organism>
<dbReference type="EMBL" id="CP031555">
    <property type="protein sequence ID" value="AXO14511.1"/>
    <property type="molecule type" value="Genomic_DNA"/>
</dbReference>
<evidence type="ECO:0000256" key="1">
    <source>
        <dbReference type="PROSITE-ProRule" id="PRU00473"/>
    </source>
</evidence>
<dbReference type="InterPro" id="IPR006665">
    <property type="entry name" value="OmpA-like"/>
</dbReference>
<feature type="domain" description="OmpA-like" evidence="4">
    <location>
        <begin position="297"/>
        <end position="405"/>
    </location>
</feature>
<gene>
    <name evidence="5" type="ORF">DY252_09985</name>
</gene>
<dbReference type="Pfam" id="PF00691">
    <property type="entry name" value="OmpA"/>
    <property type="match status" value="1"/>
</dbReference>
<dbReference type="CDD" id="cd07185">
    <property type="entry name" value="OmpA_C-like"/>
    <property type="match status" value="1"/>
</dbReference>